<dbReference type="PANTHER" id="PTHR42031">
    <property type="entry name" value="KEY LIME PATHOGENICITY PROTEIN"/>
    <property type="match status" value="1"/>
</dbReference>
<feature type="compositionally biased region" description="Polar residues" evidence="1">
    <location>
        <begin position="114"/>
        <end position="123"/>
    </location>
</feature>
<organism evidence="3 4">
    <name type="scientific">Xylaria flabelliformis</name>
    <dbReference type="NCBI Taxonomy" id="2512241"/>
    <lineage>
        <taxon>Eukaryota</taxon>
        <taxon>Fungi</taxon>
        <taxon>Dikarya</taxon>
        <taxon>Ascomycota</taxon>
        <taxon>Pezizomycotina</taxon>
        <taxon>Sordariomycetes</taxon>
        <taxon>Xylariomycetidae</taxon>
        <taxon>Xylariales</taxon>
        <taxon>Xylariaceae</taxon>
        <taxon>Xylaria</taxon>
    </lineage>
</organism>
<evidence type="ECO:0000313" key="3">
    <source>
        <dbReference type="EMBL" id="TRX89724.1"/>
    </source>
</evidence>
<keyword evidence="4" id="KW-1185">Reference proteome</keyword>
<accession>A0A553HP42</accession>
<dbReference type="PANTHER" id="PTHR42031:SF1">
    <property type="entry name" value="KEY LIME PATHOGENICITY PROTEIN"/>
    <property type="match status" value="1"/>
</dbReference>
<feature type="region of interest" description="Disordered" evidence="1">
    <location>
        <begin position="15"/>
        <end position="39"/>
    </location>
</feature>
<proteinExistence type="predicted"/>
<feature type="compositionally biased region" description="Basic and acidic residues" evidence="1">
    <location>
        <begin position="125"/>
        <end position="148"/>
    </location>
</feature>
<name>A0A553HP42_9PEZI</name>
<reference evidence="4" key="1">
    <citation type="submission" date="2019-06" db="EMBL/GenBank/DDBJ databases">
        <title>Draft genome sequence of the griseofulvin-producing fungus Xylaria cubensis strain G536.</title>
        <authorList>
            <person name="Mead M.E."/>
            <person name="Raja H.A."/>
            <person name="Steenwyk J.L."/>
            <person name="Knowles S.L."/>
            <person name="Oberlies N.H."/>
            <person name="Rokas A."/>
        </authorList>
    </citation>
    <scope>NUCLEOTIDE SEQUENCE [LARGE SCALE GENOMIC DNA]</scope>
    <source>
        <strain evidence="4">G536</strain>
    </source>
</reference>
<dbReference type="STRING" id="2512241.A0A553HP42"/>
<gene>
    <name evidence="3" type="ORF">FHL15_009314</name>
</gene>
<dbReference type="EMBL" id="VFLP01000063">
    <property type="protein sequence ID" value="TRX89724.1"/>
    <property type="molecule type" value="Genomic_DNA"/>
</dbReference>
<evidence type="ECO:0000313" key="4">
    <source>
        <dbReference type="Proteomes" id="UP000319160"/>
    </source>
</evidence>
<dbReference type="AlphaFoldDB" id="A0A553HP42"/>
<sequence>MEISTSPVRAYLEAADEDGNVISEAESQYDRPPGASTRSPMMGVHTILNPAQQDRTQPASLLKHVTISRDNTANKNERESASFAYLGSRLRSYHNTSSKVKTIRRTSPLRTGLGTLSTSSLETPTGEHRKGFSGEHKPPSDNKNDDKAGSSQTRFIRPIQPRVFCDQCDKHKEGFRGEHELRRHKDAMHQTHVKKFICIDPRKYGLPHDTRVVNPLSNCKSCKAQKKYGAYYNAAAHLRRNHFRERLPPGRKNSGANGGNGSENWPPLKEMMNWMKEIWVLQDE</sequence>
<dbReference type="Proteomes" id="UP000319160">
    <property type="component" value="Unassembled WGS sequence"/>
</dbReference>
<feature type="region of interest" description="Disordered" evidence="1">
    <location>
        <begin position="242"/>
        <end position="267"/>
    </location>
</feature>
<protein>
    <recommendedName>
        <fullName evidence="2">DUF7896 domain-containing protein</fullName>
    </recommendedName>
</protein>
<dbReference type="InterPro" id="IPR057218">
    <property type="entry name" value="DUF7896"/>
</dbReference>
<feature type="region of interest" description="Disordered" evidence="1">
    <location>
        <begin position="94"/>
        <end position="156"/>
    </location>
</feature>
<evidence type="ECO:0000256" key="1">
    <source>
        <dbReference type="SAM" id="MobiDB-lite"/>
    </source>
</evidence>
<dbReference type="Pfam" id="PF25438">
    <property type="entry name" value="DUF7896"/>
    <property type="match status" value="1"/>
</dbReference>
<evidence type="ECO:0000259" key="2">
    <source>
        <dbReference type="Pfam" id="PF25438"/>
    </source>
</evidence>
<dbReference type="OrthoDB" id="4762832at2759"/>
<comment type="caution">
    <text evidence="3">The sequence shown here is derived from an EMBL/GenBank/DDBJ whole genome shotgun (WGS) entry which is preliminary data.</text>
</comment>
<feature type="domain" description="DUF7896" evidence="2">
    <location>
        <begin position="193"/>
        <end position="278"/>
    </location>
</feature>